<dbReference type="Proteomes" id="UP000070226">
    <property type="component" value="Unassembled WGS sequence"/>
</dbReference>
<proteinExistence type="predicted"/>
<dbReference type="PATRIC" id="fig|39777.7.peg.1645"/>
<reference evidence="2 3" key="1">
    <citation type="submission" date="2016-01" db="EMBL/GenBank/DDBJ databases">
        <authorList>
            <person name="Oliw E.H."/>
        </authorList>
    </citation>
    <scope>NUCLEOTIDE SEQUENCE [LARGE SCALE GENOMIC DNA]</scope>
    <source>
        <strain evidence="2 3">CMW7756B</strain>
    </source>
</reference>
<dbReference type="Pfam" id="PF03235">
    <property type="entry name" value="GmrSD_N"/>
    <property type="match status" value="1"/>
</dbReference>
<sequence length="643" mass="74368">MVLNREFNMKNTWKLESFTAEQINENIDKKVFTIPMYQRGVVWSQSQKDILIDTIKKGLPFGSLLLYYNNDDGRGTYQIIDGLQRSTTIIDFVQNPAQYFNEDDIVESGIEAIFNLANLCTDKEEVKSQIKQYLFEWVKNEHSNLSDVKGMQFVKFGVKLSKIYPSLSGKEVDIGDLIEPMMKNFQDICTSISFTRVPAIVLEGDSDALPLLFERINSQGAQLSKYQIYAATWITESYKIVDKLKALVEYNRNRYDNMVDSGVMLDEYEPLEFMKKMSLNAFEIAYGLGKFLSKKWPHLFGDSKGVNDINSIAFTLLSTCLGLKYGEIKMLGSQMKDRLGGHDINVFLNKLLETVDFVDKLIGKFSKFKLNNRSTPNPLHSELQIASIIASVFLMKYATIGRNPDNDTIESINYNFSQNNKEWKSNLELLFKENIAKRYIVDILQKRWSGTGDKKLDQILITPDYYATRTISKDDFRNILMVWFDSLNEERLEFKRVARPKEAERLILAALYLPTLSANSHLNNEYYDIEHLVPQSIIKKKLERYNGDLRLPISSIGNLCILPEYSNRSKKDKTIYSDANYRRKSNLALDKIEMLYSFTEKSDLEWVGKKQSSADDLKQLYMNFITLRFSRIVDILIKNFNSL</sequence>
<organism evidence="2">
    <name type="scientific">Veillonella atypica</name>
    <dbReference type="NCBI Taxonomy" id="39777"/>
    <lineage>
        <taxon>Bacteria</taxon>
        <taxon>Bacillati</taxon>
        <taxon>Bacillota</taxon>
        <taxon>Negativicutes</taxon>
        <taxon>Veillonellales</taxon>
        <taxon>Veillonellaceae</taxon>
        <taxon>Veillonella</taxon>
    </lineage>
</organism>
<protein>
    <recommendedName>
        <fullName evidence="1">GmrSD restriction endonucleases N-terminal domain-containing protein</fullName>
    </recommendedName>
</protein>
<dbReference type="EMBL" id="LRQT01000096">
    <property type="protein sequence ID" value="KXA62206.1"/>
    <property type="molecule type" value="Genomic_DNA"/>
</dbReference>
<dbReference type="PANTHER" id="PTHR37292">
    <property type="entry name" value="VNG6097C"/>
    <property type="match status" value="1"/>
</dbReference>
<evidence type="ECO:0000313" key="3">
    <source>
        <dbReference type="Proteomes" id="UP000070226"/>
    </source>
</evidence>
<dbReference type="PANTHER" id="PTHR37292:SF2">
    <property type="entry name" value="DUF262 DOMAIN-CONTAINING PROTEIN"/>
    <property type="match status" value="1"/>
</dbReference>
<evidence type="ECO:0000313" key="2">
    <source>
        <dbReference type="EMBL" id="KXA62206.1"/>
    </source>
</evidence>
<name>A0A133S1G3_9FIRM</name>
<dbReference type="AlphaFoldDB" id="A0A133S1G3"/>
<comment type="caution">
    <text evidence="2">The sequence shown here is derived from an EMBL/GenBank/DDBJ whole genome shotgun (WGS) entry which is preliminary data.</text>
</comment>
<feature type="domain" description="GmrSD restriction endonucleases N-terminal" evidence="1">
    <location>
        <begin position="23"/>
        <end position="231"/>
    </location>
</feature>
<accession>A0A133S1G3</accession>
<dbReference type="InterPro" id="IPR004919">
    <property type="entry name" value="GmrSD_N"/>
</dbReference>
<gene>
    <name evidence="2" type="ORF">HMPREF3233_01679</name>
</gene>
<evidence type="ECO:0000259" key="1">
    <source>
        <dbReference type="Pfam" id="PF03235"/>
    </source>
</evidence>